<keyword evidence="2" id="KW-1185">Reference proteome</keyword>
<gene>
    <name evidence="1" type="ORF">M9H77_31782</name>
</gene>
<dbReference type="EMBL" id="CM044707">
    <property type="protein sequence ID" value="KAI5654595.1"/>
    <property type="molecule type" value="Genomic_DNA"/>
</dbReference>
<comment type="caution">
    <text evidence="1">The sequence shown here is derived from an EMBL/GenBank/DDBJ whole genome shotgun (WGS) entry which is preliminary data.</text>
</comment>
<evidence type="ECO:0000313" key="1">
    <source>
        <dbReference type="EMBL" id="KAI5654595.1"/>
    </source>
</evidence>
<evidence type="ECO:0000313" key="2">
    <source>
        <dbReference type="Proteomes" id="UP001060085"/>
    </source>
</evidence>
<proteinExistence type="predicted"/>
<sequence length="263" mass="30238">MKLLRVSYLRKKSVLYIGNPIFLEPFWRQNAENSAILVAGRNRMGYEFEDGSLISKEIEKQFRKLHAAVGNAITEDRYIVLGAGSTQLLNAAVYALSSDHDGSSSHAKVVASAPYFPVIFKFFDKFNEFVTSPDNPDGQLKKAVLEGPFANQTYDLAYYWPQYTPIPSTVDEDLMLFTLSKLTCHAGSRFGWALIKDKAVYERMMNYMDLNTYGVPRETQLRALRLLKVVLEGNGRNMFDFWYKTMQQRREKLIRTFSASERF</sequence>
<accession>A0ACC0A101</accession>
<dbReference type="Proteomes" id="UP001060085">
    <property type="component" value="Linkage Group LG07"/>
</dbReference>
<name>A0ACC0A101_CATRO</name>
<reference evidence="2" key="1">
    <citation type="journal article" date="2023" name="Nat. Plants">
        <title>Single-cell RNA sequencing provides a high-resolution roadmap for understanding the multicellular compartmentation of specialized metabolism.</title>
        <authorList>
            <person name="Sun S."/>
            <person name="Shen X."/>
            <person name="Li Y."/>
            <person name="Li Y."/>
            <person name="Wang S."/>
            <person name="Li R."/>
            <person name="Zhang H."/>
            <person name="Shen G."/>
            <person name="Guo B."/>
            <person name="Wei J."/>
            <person name="Xu J."/>
            <person name="St-Pierre B."/>
            <person name="Chen S."/>
            <person name="Sun C."/>
        </authorList>
    </citation>
    <scope>NUCLEOTIDE SEQUENCE [LARGE SCALE GENOMIC DNA]</scope>
</reference>
<protein>
    <submittedName>
        <fullName evidence="1">Uncharacterized protein</fullName>
    </submittedName>
</protein>
<organism evidence="1 2">
    <name type="scientific">Catharanthus roseus</name>
    <name type="common">Madagascar periwinkle</name>
    <name type="synonym">Vinca rosea</name>
    <dbReference type="NCBI Taxonomy" id="4058"/>
    <lineage>
        <taxon>Eukaryota</taxon>
        <taxon>Viridiplantae</taxon>
        <taxon>Streptophyta</taxon>
        <taxon>Embryophyta</taxon>
        <taxon>Tracheophyta</taxon>
        <taxon>Spermatophyta</taxon>
        <taxon>Magnoliopsida</taxon>
        <taxon>eudicotyledons</taxon>
        <taxon>Gunneridae</taxon>
        <taxon>Pentapetalae</taxon>
        <taxon>asterids</taxon>
        <taxon>lamiids</taxon>
        <taxon>Gentianales</taxon>
        <taxon>Apocynaceae</taxon>
        <taxon>Rauvolfioideae</taxon>
        <taxon>Vinceae</taxon>
        <taxon>Catharanthinae</taxon>
        <taxon>Catharanthus</taxon>
    </lineage>
</organism>